<dbReference type="Proteomes" id="UP000243406">
    <property type="component" value="Unassembled WGS sequence"/>
</dbReference>
<name>A0A1T4ZUC2_9FIRM</name>
<evidence type="ECO:0000256" key="5">
    <source>
        <dbReference type="SAM" id="SignalP"/>
    </source>
</evidence>
<evidence type="ECO:0000256" key="2">
    <source>
        <dbReference type="ARBA" id="ARBA00022448"/>
    </source>
</evidence>
<gene>
    <name evidence="6" type="ORF">SAMN02745120_0390</name>
</gene>
<dbReference type="OrthoDB" id="9810636at2"/>
<proteinExistence type="inferred from homology"/>
<comment type="similarity">
    <text evidence="1 4">Belongs to the bacterial solute-binding protein 9 family.</text>
</comment>
<dbReference type="PANTHER" id="PTHR42953">
    <property type="entry name" value="HIGH-AFFINITY ZINC UPTAKE SYSTEM PROTEIN ZNUA-RELATED"/>
    <property type="match status" value="1"/>
</dbReference>
<dbReference type="InterPro" id="IPR006128">
    <property type="entry name" value="Lipoprotein_PsaA-like"/>
</dbReference>
<dbReference type="PROSITE" id="PS51257">
    <property type="entry name" value="PROKAR_LIPOPROTEIN"/>
    <property type="match status" value="1"/>
</dbReference>
<dbReference type="RefSeq" id="WP_079588380.1">
    <property type="nucleotide sequence ID" value="NZ_FUYN01000001.1"/>
</dbReference>
<evidence type="ECO:0000313" key="7">
    <source>
        <dbReference type="Proteomes" id="UP000243406"/>
    </source>
</evidence>
<feature type="signal peptide" evidence="5">
    <location>
        <begin position="1"/>
        <end position="19"/>
    </location>
</feature>
<reference evidence="7" key="1">
    <citation type="submission" date="2017-02" db="EMBL/GenBank/DDBJ databases">
        <authorList>
            <person name="Varghese N."/>
            <person name="Submissions S."/>
        </authorList>
    </citation>
    <scope>NUCLEOTIDE SEQUENCE [LARGE SCALE GENOMIC DNA]</scope>
    <source>
        <strain evidence="7">ATCC 35199</strain>
    </source>
</reference>
<accession>A0A1T4ZUC2</accession>
<evidence type="ECO:0000313" key="6">
    <source>
        <dbReference type="EMBL" id="SKB26197.1"/>
    </source>
</evidence>
<evidence type="ECO:0000256" key="3">
    <source>
        <dbReference type="ARBA" id="ARBA00022729"/>
    </source>
</evidence>
<dbReference type="InterPro" id="IPR006129">
    <property type="entry name" value="AdhesinB"/>
</dbReference>
<sequence length="315" mass="35482">MTKKTGLISLLLIMMVVLSACSSSVSSSDTNSTDDTEDSKLTVYASFYPIYDFTNKIADDYINLKLIVPAGAEPHHYEISAKTMAELENADLILLNGLEFEPWADSLPESLSSKIISLGEEVNPLPYVEHSHGEEEDEDSHSEYDPHIWLDPLRASQMSEIIYENLSKLDSTNKAVYETNLKNLKDEFITLDLEYKQLEAIQNKKEIVVSHNAFSYIGERYGLEFHSLSGISPENEPSLKVLSEITDLVNKEGIRVLFFEELANDKIINTIADETGVESDILYTIEGMTDDEINDGEDYFSKMRLNLSKLKLAVE</sequence>
<dbReference type="GO" id="GO:0046872">
    <property type="term" value="F:metal ion binding"/>
    <property type="evidence" value="ECO:0007669"/>
    <property type="project" value="InterPro"/>
</dbReference>
<dbReference type="Pfam" id="PF01297">
    <property type="entry name" value="ZnuA"/>
    <property type="match status" value="1"/>
</dbReference>
<dbReference type="PANTHER" id="PTHR42953:SF3">
    <property type="entry name" value="HIGH-AFFINITY ZINC UPTAKE SYSTEM PROTEIN ZNUA"/>
    <property type="match status" value="1"/>
</dbReference>
<dbReference type="PRINTS" id="PR00691">
    <property type="entry name" value="ADHESINB"/>
</dbReference>
<evidence type="ECO:0000256" key="1">
    <source>
        <dbReference type="ARBA" id="ARBA00011028"/>
    </source>
</evidence>
<dbReference type="EMBL" id="FUYN01000001">
    <property type="protein sequence ID" value="SKB26197.1"/>
    <property type="molecule type" value="Genomic_DNA"/>
</dbReference>
<dbReference type="GO" id="GO:0030001">
    <property type="term" value="P:metal ion transport"/>
    <property type="evidence" value="ECO:0007669"/>
    <property type="project" value="InterPro"/>
</dbReference>
<evidence type="ECO:0000256" key="4">
    <source>
        <dbReference type="RuleBase" id="RU003512"/>
    </source>
</evidence>
<keyword evidence="2 4" id="KW-0813">Transport</keyword>
<protein>
    <submittedName>
        <fullName evidence="6">Zinc transport system substrate-binding protein</fullName>
    </submittedName>
</protein>
<keyword evidence="3 5" id="KW-0732">Signal</keyword>
<dbReference type="SUPFAM" id="SSF53807">
    <property type="entry name" value="Helical backbone' metal receptor"/>
    <property type="match status" value="1"/>
</dbReference>
<feature type="chain" id="PRO_5039105427" evidence="5">
    <location>
        <begin position="20"/>
        <end position="315"/>
    </location>
</feature>
<dbReference type="AlphaFoldDB" id="A0A1T4ZUC2"/>
<dbReference type="GO" id="GO:0007155">
    <property type="term" value="P:cell adhesion"/>
    <property type="evidence" value="ECO:0007669"/>
    <property type="project" value="InterPro"/>
</dbReference>
<organism evidence="6 7">
    <name type="scientific">Acetoanaerobium noterae</name>
    <dbReference type="NCBI Taxonomy" id="745369"/>
    <lineage>
        <taxon>Bacteria</taxon>
        <taxon>Bacillati</taxon>
        <taxon>Bacillota</taxon>
        <taxon>Clostridia</taxon>
        <taxon>Peptostreptococcales</taxon>
        <taxon>Filifactoraceae</taxon>
        <taxon>Acetoanaerobium</taxon>
    </lineage>
</organism>
<dbReference type="InterPro" id="IPR006127">
    <property type="entry name" value="ZnuA-like"/>
</dbReference>
<dbReference type="Gene3D" id="3.40.50.1980">
    <property type="entry name" value="Nitrogenase molybdenum iron protein domain"/>
    <property type="match status" value="2"/>
</dbReference>
<keyword evidence="7" id="KW-1185">Reference proteome</keyword>
<dbReference type="PRINTS" id="PR00690">
    <property type="entry name" value="ADHESNFAMILY"/>
</dbReference>
<dbReference type="InterPro" id="IPR050492">
    <property type="entry name" value="Bact_metal-bind_prot9"/>
</dbReference>